<sequence length="59" mass="6510">MPGSASGPVSAAIVARETSMVTALAAVECSEGLFRSKLELLIMGIRQMYENFMRKWFEP</sequence>
<accession>A0A067SDT2</accession>
<dbReference type="Proteomes" id="UP000027222">
    <property type="component" value="Unassembled WGS sequence"/>
</dbReference>
<dbReference type="EMBL" id="KL142404">
    <property type="protein sequence ID" value="KDR69095.1"/>
    <property type="molecule type" value="Genomic_DNA"/>
</dbReference>
<keyword evidence="2" id="KW-1185">Reference proteome</keyword>
<organism evidence="1 2">
    <name type="scientific">Galerina marginata (strain CBS 339.88)</name>
    <dbReference type="NCBI Taxonomy" id="685588"/>
    <lineage>
        <taxon>Eukaryota</taxon>
        <taxon>Fungi</taxon>
        <taxon>Dikarya</taxon>
        <taxon>Basidiomycota</taxon>
        <taxon>Agaricomycotina</taxon>
        <taxon>Agaricomycetes</taxon>
        <taxon>Agaricomycetidae</taxon>
        <taxon>Agaricales</taxon>
        <taxon>Agaricineae</taxon>
        <taxon>Strophariaceae</taxon>
        <taxon>Galerina</taxon>
    </lineage>
</organism>
<proteinExistence type="predicted"/>
<protein>
    <submittedName>
        <fullName evidence="1">Uncharacterized protein</fullName>
    </submittedName>
</protein>
<evidence type="ECO:0000313" key="2">
    <source>
        <dbReference type="Proteomes" id="UP000027222"/>
    </source>
</evidence>
<gene>
    <name evidence="1" type="ORF">GALMADRAFT_256309</name>
</gene>
<dbReference type="AlphaFoldDB" id="A0A067SDT2"/>
<name>A0A067SDT2_GALM3</name>
<dbReference type="HOGENOM" id="CLU_3001981_0_0_1"/>
<reference evidence="2" key="1">
    <citation type="journal article" date="2014" name="Proc. Natl. Acad. Sci. U.S.A.">
        <title>Extensive sampling of basidiomycete genomes demonstrates inadequacy of the white-rot/brown-rot paradigm for wood decay fungi.</title>
        <authorList>
            <person name="Riley R."/>
            <person name="Salamov A.A."/>
            <person name="Brown D.W."/>
            <person name="Nagy L.G."/>
            <person name="Floudas D."/>
            <person name="Held B.W."/>
            <person name="Levasseur A."/>
            <person name="Lombard V."/>
            <person name="Morin E."/>
            <person name="Otillar R."/>
            <person name="Lindquist E.A."/>
            <person name="Sun H."/>
            <person name="LaButti K.M."/>
            <person name="Schmutz J."/>
            <person name="Jabbour D."/>
            <person name="Luo H."/>
            <person name="Baker S.E."/>
            <person name="Pisabarro A.G."/>
            <person name="Walton J.D."/>
            <person name="Blanchette R.A."/>
            <person name="Henrissat B."/>
            <person name="Martin F."/>
            <person name="Cullen D."/>
            <person name="Hibbett D.S."/>
            <person name="Grigoriev I.V."/>
        </authorList>
    </citation>
    <scope>NUCLEOTIDE SEQUENCE [LARGE SCALE GENOMIC DNA]</scope>
    <source>
        <strain evidence="2">CBS 339.88</strain>
    </source>
</reference>
<evidence type="ECO:0000313" key="1">
    <source>
        <dbReference type="EMBL" id="KDR69095.1"/>
    </source>
</evidence>